<sequence length="99" mass="10982">MLKSAIGRFRLSAFIEGASLLVLLFIAMPLKYMAGVPEAVTVVGSLHGFFFVVYVLVIGYTTLKIRWHFKWAAGALAAAFIPFGNLVLDRYIKRSFPAQ</sequence>
<protein>
    <submittedName>
        <fullName evidence="8">Integral membrane protein</fullName>
    </submittedName>
</protein>
<name>A0A0V8HFH0_9BACI</name>
<feature type="transmembrane region" description="Helical" evidence="6">
    <location>
        <begin position="12"/>
        <end position="33"/>
    </location>
</feature>
<proteinExistence type="predicted"/>
<evidence type="ECO:0000256" key="5">
    <source>
        <dbReference type="ARBA" id="ARBA00023136"/>
    </source>
</evidence>
<evidence type="ECO:0000256" key="1">
    <source>
        <dbReference type="ARBA" id="ARBA00004651"/>
    </source>
</evidence>
<evidence type="ECO:0000259" key="7">
    <source>
        <dbReference type="Pfam" id="PF12823"/>
    </source>
</evidence>
<accession>A0A0V8HFH0</accession>
<dbReference type="Pfam" id="PF12823">
    <property type="entry name" value="DUF3817"/>
    <property type="match status" value="1"/>
</dbReference>
<dbReference type="OrthoDB" id="1121311at2"/>
<dbReference type="RefSeq" id="WP_058299002.1">
    <property type="nucleotide sequence ID" value="NZ_FMAU01000003.1"/>
</dbReference>
<keyword evidence="5 6" id="KW-0472">Membrane</keyword>
<keyword evidence="2" id="KW-1003">Cell membrane</keyword>
<dbReference type="PANTHER" id="PTHR40077">
    <property type="entry name" value="MEMBRANE PROTEIN-RELATED"/>
    <property type="match status" value="1"/>
</dbReference>
<dbReference type="NCBIfam" id="TIGR03954">
    <property type="entry name" value="integ_memb_HG"/>
    <property type="match status" value="1"/>
</dbReference>
<reference evidence="9" key="1">
    <citation type="submission" date="2016-08" db="EMBL/GenBank/DDBJ databases">
        <authorList>
            <person name="Varghese N."/>
            <person name="Submissions Spin"/>
        </authorList>
    </citation>
    <scope>NUCLEOTIDE SEQUENCE [LARGE SCALE GENOMIC DNA]</scope>
    <source>
        <strain evidence="9">SGD-1123</strain>
    </source>
</reference>
<keyword evidence="4 6" id="KW-1133">Transmembrane helix</keyword>
<dbReference type="GO" id="GO:0005886">
    <property type="term" value="C:plasma membrane"/>
    <property type="evidence" value="ECO:0007669"/>
    <property type="project" value="UniProtKB-SubCell"/>
</dbReference>
<evidence type="ECO:0000313" key="8">
    <source>
        <dbReference type="EMBL" id="SCC17973.1"/>
    </source>
</evidence>
<gene>
    <name evidence="8" type="ORF">GA0061094_2937</name>
</gene>
<keyword evidence="9" id="KW-1185">Reference proteome</keyword>
<organism evidence="8 9">
    <name type="scientific">[Bacillus] enclensis</name>
    <dbReference type="NCBI Taxonomy" id="1402860"/>
    <lineage>
        <taxon>Bacteria</taxon>
        <taxon>Bacillati</taxon>
        <taxon>Bacillota</taxon>
        <taxon>Bacilli</taxon>
        <taxon>Bacillales</taxon>
        <taxon>Bacillaceae</taxon>
        <taxon>Rossellomorea</taxon>
    </lineage>
</organism>
<evidence type="ECO:0000256" key="3">
    <source>
        <dbReference type="ARBA" id="ARBA00022692"/>
    </source>
</evidence>
<dbReference type="EMBL" id="FMAU01000003">
    <property type="protein sequence ID" value="SCC17973.1"/>
    <property type="molecule type" value="Genomic_DNA"/>
</dbReference>
<evidence type="ECO:0000313" key="9">
    <source>
        <dbReference type="Proteomes" id="UP000181997"/>
    </source>
</evidence>
<dbReference type="InterPro" id="IPR023845">
    <property type="entry name" value="DUF3817_TM"/>
</dbReference>
<keyword evidence="3 6" id="KW-0812">Transmembrane</keyword>
<evidence type="ECO:0000256" key="6">
    <source>
        <dbReference type="SAM" id="Phobius"/>
    </source>
</evidence>
<comment type="subcellular location">
    <subcellularLocation>
        <location evidence="1">Cell membrane</location>
        <topology evidence="1">Multi-pass membrane protein</topology>
    </subcellularLocation>
</comment>
<evidence type="ECO:0000256" key="4">
    <source>
        <dbReference type="ARBA" id="ARBA00022989"/>
    </source>
</evidence>
<dbReference type="Proteomes" id="UP000181997">
    <property type="component" value="Unassembled WGS sequence"/>
</dbReference>
<feature type="transmembrane region" description="Helical" evidence="6">
    <location>
        <begin position="71"/>
        <end position="88"/>
    </location>
</feature>
<dbReference type="PANTHER" id="PTHR40077:SF1">
    <property type="entry name" value="MEMBRANE PROTEIN"/>
    <property type="match status" value="1"/>
</dbReference>
<feature type="transmembrane region" description="Helical" evidence="6">
    <location>
        <begin position="39"/>
        <end position="59"/>
    </location>
</feature>
<feature type="domain" description="DUF3817" evidence="7">
    <location>
        <begin position="7"/>
        <end position="94"/>
    </location>
</feature>
<dbReference type="AlphaFoldDB" id="A0A0V8HFH0"/>
<evidence type="ECO:0000256" key="2">
    <source>
        <dbReference type="ARBA" id="ARBA00022475"/>
    </source>
</evidence>